<comment type="catalytic activity">
    <reaction evidence="1 8">
        <text>5-hydroxyisourate + H2O = 5-hydroxy-2-oxo-4-ureido-2,5-dihydro-1H-imidazole-5-carboxylate + H(+)</text>
        <dbReference type="Rhea" id="RHEA:23736"/>
        <dbReference type="ChEBI" id="CHEBI:15377"/>
        <dbReference type="ChEBI" id="CHEBI:15378"/>
        <dbReference type="ChEBI" id="CHEBI:18072"/>
        <dbReference type="ChEBI" id="CHEBI:58639"/>
        <dbReference type="EC" id="3.5.2.17"/>
    </reaction>
</comment>
<dbReference type="EC" id="3.5.2.17" evidence="8"/>
<feature type="binding site" evidence="7">
    <location>
        <position position="45"/>
    </location>
    <ligand>
        <name>substrate</name>
    </ligand>
</feature>
<accession>A0A9W6N5P3</accession>
<dbReference type="InterPro" id="IPR023418">
    <property type="entry name" value="Thyroxine_BS"/>
</dbReference>
<dbReference type="PROSITE" id="PS00768">
    <property type="entry name" value="TRANSTHYRETIN_1"/>
    <property type="match status" value="1"/>
</dbReference>
<dbReference type="InterPro" id="IPR014306">
    <property type="entry name" value="Hydroxyisourate_hydrolase"/>
</dbReference>
<feature type="binding site" evidence="7">
    <location>
        <position position="7"/>
    </location>
    <ligand>
        <name>substrate</name>
    </ligand>
</feature>
<evidence type="ECO:0000259" key="9">
    <source>
        <dbReference type="Pfam" id="PF00576"/>
    </source>
</evidence>
<feature type="binding site" evidence="7">
    <location>
        <position position="114"/>
    </location>
    <ligand>
        <name>substrate</name>
    </ligand>
</feature>
<dbReference type="Proteomes" id="UP001143309">
    <property type="component" value="Unassembled WGS sequence"/>
</dbReference>
<evidence type="ECO:0000256" key="6">
    <source>
        <dbReference type="ARBA" id="ARBA00022801"/>
    </source>
</evidence>
<keyword evidence="6 8" id="KW-0378">Hydrolase</keyword>
<name>A0A9W6N5P3_9HYPH</name>
<evidence type="ECO:0000313" key="11">
    <source>
        <dbReference type="Proteomes" id="UP001143309"/>
    </source>
</evidence>
<dbReference type="SUPFAM" id="SSF49472">
    <property type="entry name" value="Transthyretin (synonym: prealbumin)"/>
    <property type="match status" value="1"/>
</dbReference>
<dbReference type="InterPro" id="IPR036817">
    <property type="entry name" value="Transthyretin/HIU_hydrolase_sf"/>
</dbReference>
<organism evidence="10 11">
    <name type="scientific">Methylopila turkensis</name>
    <dbReference type="NCBI Taxonomy" id="1437816"/>
    <lineage>
        <taxon>Bacteria</taxon>
        <taxon>Pseudomonadati</taxon>
        <taxon>Pseudomonadota</taxon>
        <taxon>Alphaproteobacteria</taxon>
        <taxon>Hyphomicrobiales</taxon>
        <taxon>Methylopilaceae</taxon>
        <taxon>Methylopila</taxon>
    </lineage>
</organism>
<keyword evidence="5 8" id="KW-0659">Purine metabolism</keyword>
<evidence type="ECO:0000256" key="2">
    <source>
        <dbReference type="ARBA" id="ARBA00002704"/>
    </source>
</evidence>
<dbReference type="Pfam" id="PF00576">
    <property type="entry name" value="Transthyretin"/>
    <property type="match status" value="1"/>
</dbReference>
<dbReference type="GO" id="GO:0033971">
    <property type="term" value="F:hydroxyisourate hydrolase activity"/>
    <property type="evidence" value="ECO:0007669"/>
    <property type="project" value="UniProtKB-EC"/>
</dbReference>
<reference evidence="10" key="1">
    <citation type="journal article" date="2014" name="Int. J. Syst. Evol. Microbiol.">
        <title>Complete genome sequence of Corynebacterium casei LMG S-19264T (=DSM 44701T), isolated from a smear-ripened cheese.</title>
        <authorList>
            <consortium name="US DOE Joint Genome Institute (JGI-PGF)"/>
            <person name="Walter F."/>
            <person name="Albersmeier A."/>
            <person name="Kalinowski J."/>
            <person name="Ruckert C."/>
        </authorList>
    </citation>
    <scope>NUCLEOTIDE SEQUENCE</scope>
    <source>
        <strain evidence="10">VKM B-2748</strain>
    </source>
</reference>
<dbReference type="Gene3D" id="2.60.40.180">
    <property type="entry name" value="Transthyretin/hydroxyisourate hydrolase domain"/>
    <property type="match status" value="1"/>
</dbReference>
<dbReference type="AlphaFoldDB" id="A0A9W6N5P3"/>
<evidence type="ECO:0000256" key="8">
    <source>
        <dbReference type="RuleBase" id="RU361270"/>
    </source>
</evidence>
<keyword evidence="11" id="KW-1185">Reference proteome</keyword>
<dbReference type="RefSeq" id="WP_271198982.1">
    <property type="nucleotide sequence ID" value="NZ_BSFL01000001.1"/>
</dbReference>
<dbReference type="PANTHER" id="PTHR10395:SF7">
    <property type="entry name" value="5-HYDROXYISOURATE HYDROLASE"/>
    <property type="match status" value="1"/>
</dbReference>
<dbReference type="InterPro" id="IPR023416">
    <property type="entry name" value="Transthyretin/HIU_hydrolase_d"/>
</dbReference>
<evidence type="ECO:0000256" key="4">
    <source>
        <dbReference type="ARBA" id="ARBA00011881"/>
    </source>
</evidence>
<proteinExistence type="inferred from homology"/>
<sequence>MGRLSTHILDTERGRPAAGVTIEAFRIAGDAAEKAAEAVTNADGRTDAPLLEGAAFTAGVYELRFHVGTYLAASGRTPASPAFLDVVVIRFGVAAAEEHFHVPLLLQSFGYATYRGS</sequence>
<dbReference type="EMBL" id="BSFL01000001">
    <property type="protein sequence ID" value="GLK78461.1"/>
    <property type="molecule type" value="Genomic_DNA"/>
</dbReference>
<evidence type="ECO:0000256" key="1">
    <source>
        <dbReference type="ARBA" id="ARBA00001043"/>
    </source>
</evidence>
<gene>
    <name evidence="10" type="ORF">GCM10008174_02020</name>
</gene>
<dbReference type="CDD" id="cd05822">
    <property type="entry name" value="TLP_HIUase"/>
    <property type="match status" value="1"/>
</dbReference>
<feature type="domain" description="Transthyretin/hydroxyisourate hydrolase" evidence="9">
    <location>
        <begin position="4"/>
        <end position="116"/>
    </location>
</feature>
<comment type="caution">
    <text evidence="10">The sequence shown here is derived from an EMBL/GenBank/DDBJ whole genome shotgun (WGS) entry which is preliminary data.</text>
</comment>
<dbReference type="GO" id="GO:0006144">
    <property type="term" value="P:purine nucleobase metabolic process"/>
    <property type="evidence" value="ECO:0007669"/>
    <property type="project" value="UniProtKB-KW"/>
</dbReference>
<protein>
    <recommendedName>
        <fullName evidence="8">5-hydroxyisourate hydrolase</fullName>
        <shortName evidence="8">HIU hydrolase</shortName>
        <shortName evidence="8">HIUHase</shortName>
        <ecNumber evidence="8">3.5.2.17</ecNumber>
    </recommendedName>
</protein>
<evidence type="ECO:0000256" key="5">
    <source>
        <dbReference type="ARBA" id="ARBA00022631"/>
    </source>
</evidence>
<evidence type="ECO:0000313" key="10">
    <source>
        <dbReference type="EMBL" id="GLK78461.1"/>
    </source>
</evidence>
<reference evidence="10" key="2">
    <citation type="submission" date="2023-01" db="EMBL/GenBank/DDBJ databases">
        <authorList>
            <person name="Sun Q."/>
            <person name="Evtushenko L."/>
        </authorList>
    </citation>
    <scope>NUCLEOTIDE SEQUENCE</scope>
    <source>
        <strain evidence="10">VKM B-2748</strain>
    </source>
</reference>
<dbReference type="PRINTS" id="PR00189">
    <property type="entry name" value="TRNSTHYRETIN"/>
</dbReference>
<comment type="subunit">
    <text evidence="4 8">Homotetramer.</text>
</comment>
<comment type="function">
    <text evidence="2">Catalyzes the hydrolysis of 5-hydroxyisourate (HIU) to 2-oxo-4-hydroxy-4-carboxy-5-ureidoimidazoline (OHCU).</text>
</comment>
<evidence type="ECO:0000256" key="3">
    <source>
        <dbReference type="ARBA" id="ARBA00009850"/>
    </source>
</evidence>
<dbReference type="InterPro" id="IPR000895">
    <property type="entry name" value="Transthyretin/HIU_hydrolase"/>
</dbReference>
<comment type="similarity">
    <text evidence="3 8">Belongs to the transthyretin family. 5-hydroxyisourate hydrolase subfamily.</text>
</comment>
<dbReference type="NCBIfam" id="TIGR02962">
    <property type="entry name" value="hdxy_isourate"/>
    <property type="match status" value="1"/>
</dbReference>
<dbReference type="PANTHER" id="PTHR10395">
    <property type="entry name" value="URICASE AND TRANSTHYRETIN-RELATED"/>
    <property type="match status" value="1"/>
</dbReference>
<evidence type="ECO:0000256" key="7">
    <source>
        <dbReference type="PIRSR" id="PIRSR600895-51"/>
    </source>
</evidence>